<dbReference type="Proteomes" id="UP000184356">
    <property type="component" value="Unassembled WGS sequence"/>
</dbReference>
<dbReference type="GeneID" id="63759370"/>
<keyword evidence="1" id="KW-1133">Transmembrane helix</keyword>
<evidence type="ECO:0000256" key="1">
    <source>
        <dbReference type="SAM" id="Phobius"/>
    </source>
</evidence>
<dbReference type="VEuPathDB" id="FungiDB:ASPSYDRAFT_164902"/>
<evidence type="ECO:0000313" key="2">
    <source>
        <dbReference type="EMBL" id="OJJ52427.1"/>
    </source>
</evidence>
<name>A0A1L9SZ55_9EURO</name>
<feature type="transmembrane region" description="Helical" evidence="1">
    <location>
        <begin position="713"/>
        <end position="740"/>
    </location>
</feature>
<keyword evidence="3" id="KW-1185">Reference proteome</keyword>
<dbReference type="OrthoDB" id="3034003at2759"/>
<accession>A0A1L9SZ55</accession>
<dbReference type="EMBL" id="KV878602">
    <property type="protein sequence ID" value="OJJ52427.1"/>
    <property type="molecule type" value="Genomic_DNA"/>
</dbReference>
<sequence length="814" mass="87901">MAVDLTVGQVSGIIAAGAVIAKLVLPSLCAFLFVGTLREQNNAATTTAIAWSSIGRLLHSSYWPTILGSDSAALSGVPFRVLFFRYAGILSTIMISIAAIVTPLGLYEVAAPGVPVAEQFHHLPDEGIFGKGTSRRNDSVSWSRVCGGSREPFTCPDLTRAPSPNDRSIDRSIPQETVDLFTGGVSADSSSISSIFDIQWRSWSWMRLLASNQGNASNSSLPRDPSYNEQYPIGMYRQISTLILEDSYQVIEGLVVDMTNGGVGFRNHSAPSLTTYGSTWTEDLLFIQPVSTCVDTNLTLDYGIPENDARSLNDRTPITVTDRGGFSELNTTYPVWNPADVQSKLQLWDRAYQAAWLSNVFAMGKFNISNVTLGSAPDQPLVLHMGNSVEGNRTFELSQTVPNDCWIDRQNPATIAPNSFGCYAANNTGGVPEDGTFETAPRLISTFPIPFARQESLCEGGDFESSRGTIGNIATYCALVLGSSLRSDGAEENWPFHTADSTWSKPMYSCAMAVEATIKTATFSYNTTDGLTGLTVVNISDKLYQSETDYPVWGVENLSLIGDFWMMPLWGIVSSDSAANYSSNDLKTAHKPSLYLPRISSFPRSSGLIMESHQNLPGAEFADNGLSAVSSMATSSLGLMEYTGEGNLALAQQWSRLSKSADSMAKVLNLVWTDYAANAVVGTKGSPGPGPENDIILRLVTTYRVGIRYHLGYAVPGIIVLALLILTSVLVLFALVLGVATLAKMKRYLNATSAGRVMASVLHPPFPATRNVDNDTPTSEWLEIEGRMSISTGKTMQVSRLDPGFGKVQGHTPP</sequence>
<feature type="transmembrane region" description="Helical" evidence="1">
    <location>
        <begin position="83"/>
        <end position="107"/>
    </location>
</feature>
<dbReference type="RefSeq" id="XP_040696233.1">
    <property type="nucleotide sequence ID" value="XM_040843297.1"/>
</dbReference>
<organism evidence="2 3">
    <name type="scientific">Aspergillus sydowii CBS 593.65</name>
    <dbReference type="NCBI Taxonomy" id="1036612"/>
    <lineage>
        <taxon>Eukaryota</taxon>
        <taxon>Fungi</taxon>
        <taxon>Dikarya</taxon>
        <taxon>Ascomycota</taxon>
        <taxon>Pezizomycotina</taxon>
        <taxon>Eurotiomycetes</taxon>
        <taxon>Eurotiomycetidae</taxon>
        <taxon>Eurotiales</taxon>
        <taxon>Aspergillaceae</taxon>
        <taxon>Aspergillus</taxon>
        <taxon>Aspergillus subgen. Nidulantes</taxon>
    </lineage>
</organism>
<dbReference type="STRING" id="1036612.A0A1L9SZ55"/>
<keyword evidence="1" id="KW-0812">Transmembrane</keyword>
<feature type="transmembrane region" description="Helical" evidence="1">
    <location>
        <begin position="12"/>
        <end position="34"/>
    </location>
</feature>
<gene>
    <name evidence="2" type="ORF">ASPSYDRAFT_164902</name>
</gene>
<evidence type="ECO:0000313" key="3">
    <source>
        <dbReference type="Proteomes" id="UP000184356"/>
    </source>
</evidence>
<reference evidence="3" key="1">
    <citation type="journal article" date="2017" name="Genome Biol.">
        <title>Comparative genomics reveals high biological diversity and specific adaptations in the industrially and medically important fungal genus Aspergillus.</title>
        <authorList>
            <person name="de Vries R.P."/>
            <person name="Riley R."/>
            <person name="Wiebenga A."/>
            <person name="Aguilar-Osorio G."/>
            <person name="Amillis S."/>
            <person name="Uchima C.A."/>
            <person name="Anderluh G."/>
            <person name="Asadollahi M."/>
            <person name="Askin M."/>
            <person name="Barry K."/>
            <person name="Battaglia E."/>
            <person name="Bayram O."/>
            <person name="Benocci T."/>
            <person name="Braus-Stromeyer S.A."/>
            <person name="Caldana C."/>
            <person name="Canovas D."/>
            <person name="Cerqueira G.C."/>
            <person name="Chen F."/>
            <person name="Chen W."/>
            <person name="Choi C."/>
            <person name="Clum A."/>
            <person name="Dos Santos R.A."/>
            <person name="Damasio A.R."/>
            <person name="Diallinas G."/>
            <person name="Emri T."/>
            <person name="Fekete E."/>
            <person name="Flipphi M."/>
            <person name="Freyberg S."/>
            <person name="Gallo A."/>
            <person name="Gournas C."/>
            <person name="Habgood R."/>
            <person name="Hainaut M."/>
            <person name="Harispe M.L."/>
            <person name="Henrissat B."/>
            <person name="Hilden K.S."/>
            <person name="Hope R."/>
            <person name="Hossain A."/>
            <person name="Karabika E."/>
            <person name="Karaffa L."/>
            <person name="Karanyi Z."/>
            <person name="Krasevec N."/>
            <person name="Kuo A."/>
            <person name="Kusch H."/>
            <person name="LaButti K."/>
            <person name="Lagendijk E.L."/>
            <person name="Lapidus A."/>
            <person name="Levasseur A."/>
            <person name="Lindquist E."/>
            <person name="Lipzen A."/>
            <person name="Logrieco A.F."/>
            <person name="MacCabe A."/>
            <person name="Maekelae M.R."/>
            <person name="Malavazi I."/>
            <person name="Melin P."/>
            <person name="Meyer V."/>
            <person name="Mielnichuk N."/>
            <person name="Miskei M."/>
            <person name="Molnar A.P."/>
            <person name="Mule G."/>
            <person name="Ngan C.Y."/>
            <person name="Orejas M."/>
            <person name="Orosz E."/>
            <person name="Ouedraogo J.P."/>
            <person name="Overkamp K.M."/>
            <person name="Park H.-S."/>
            <person name="Perrone G."/>
            <person name="Piumi F."/>
            <person name="Punt P.J."/>
            <person name="Ram A.F."/>
            <person name="Ramon A."/>
            <person name="Rauscher S."/>
            <person name="Record E."/>
            <person name="Riano-Pachon D.M."/>
            <person name="Robert V."/>
            <person name="Roehrig J."/>
            <person name="Ruller R."/>
            <person name="Salamov A."/>
            <person name="Salih N.S."/>
            <person name="Samson R.A."/>
            <person name="Sandor E."/>
            <person name="Sanguinetti M."/>
            <person name="Schuetze T."/>
            <person name="Sepcic K."/>
            <person name="Shelest E."/>
            <person name="Sherlock G."/>
            <person name="Sophianopoulou V."/>
            <person name="Squina F.M."/>
            <person name="Sun H."/>
            <person name="Susca A."/>
            <person name="Todd R.B."/>
            <person name="Tsang A."/>
            <person name="Unkles S.E."/>
            <person name="van de Wiele N."/>
            <person name="van Rossen-Uffink D."/>
            <person name="Oliveira J.V."/>
            <person name="Vesth T.C."/>
            <person name="Visser J."/>
            <person name="Yu J.-H."/>
            <person name="Zhou M."/>
            <person name="Andersen M.R."/>
            <person name="Archer D.B."/>
            <person name="Baker S.E."/>
            <person name="Benoit I."/>
            <person name="Brakhage A.A."/>
            <person name="Braus G.H."/>
            <person name="Fischer R."/>
            <person name="Frisvad J.C."/>
            <person name="Goldman G.H."/>
            <person name="Houbraken J."/>
            <person name="Oakley B."/>
            <person name="Pocsi I."/>
            <person name="Scazzocchio C."/>
            <person name="Seiboth B."/>
            <person name="vanKuyk P.A."/>
            <person name="Wortman J."/>
            <person name="Dyer P.S."/>
            <person name="Grigoriev I.V."/>
        </authorList>
    </citation>
    <scope>NUCLEOTIDE SEQUENCE [LARGE SCALE GENOMIC DNA]</scope>
    <source>
        <strain evidence="3">CBS 593.65</strain>
    </source>
</reference>
<protein>
    <submittedName>
        <fullName evidence="2">Uncharacterized protein</fullName>
    </submittedName>
</protein>
<proteinExistence type="predicted"/>
<dbReference type="AlphaFoldDB" id="A0A1L9SZ55"/>
<keyword evidence="1" id="KW-0472">Membrane</keyword>